<evidence type="ECO:0000313" key="3">
    <source>
        <dbReference type="Proteomes" id="UP001165080"/>
    </source>
</evidence>
<dbReference type="EMBL" id="BRXU01000040">
    <property type="protein sequence ID" value="GLC60916.1"/>
    <property type="molecule type" value="Genomic_DNA"/>
</dbReference>
<evidence type="ECO:0000256" key="1">
    <source>
        <dbReference type="SAM" id="MobiDB-lite"/>
    </source>
</evidence>
<comment type="caution">
    <text evidence="2">The sequence shown here is derived from an EMBL/GenBank/DDBJ whole genome shotgun (WGS) entry which is preliminary data.</text>
</comment>
<sequence length="281" mass="29989">MTLPNFQLKALRYLHPVDLADRESVRKLVIWLENQKIREYKIEDRKPLADTQSPKWDAAFKKYLGDLECPVPPTDTAAALHWLVAFALNLDYEDNADKLGKLGAPPTSQPAASATPEAPASAPAPGSGPGSGLGGSSRTGAEEAFSDLHDPRVVAAVLQLVRAAQVAGPRDGGDGPQVSSTQPLPVVDQLMAAAQRCVCELGPALRPGVWNPARPPRQALAGVPLGFEVEGEALSAAATALRLLFTRDLRRLQSQIDHAVVEMQEYTANPKTDSSLGKVGR</sequence>
<feature type="region of interest" description="Disordered" evidence="1">
    <location>
        <begin position="100"/>
        <end position="142"/>
    </location>
</feature>
<dbReference type="PANTHER" id="PTHR15924">
    <property type="entry name" value="CLE"/>
    <property type="match status" value="1"/>
</dbReference>
<proteinExistence type="predicted"/>
<dbReference type="AlphaFoldDB" id="A0A9W6F9S2"/>
<name>A0A9W6F9S2_9CHLO</name>
<dbReference type="Proteomes" id="UP001165080">
    <property type="component" value="Unassembled WGS sequence"/>
</dbReference>
<reference evidence="2 3" key="1">
    <citation type="journal article" date="2023" name="Commun. Biol.">
        <title>Reorganization of the ancestral sex-determining regions during the evolution of trioecy in Pleodorina starrii.</title>
        <authorList>
            <person name="Takahashi K."/>
            <person name="Suzuki S."/>
            <person name="Kawai-Toyooka H."/>
            <person name="Yamamoto K."/>
            <person name="Hamaji T."/>
            <person name="Ootsuki R."/>
            <person name="Yamaguchi H."/>
            <person name="Kawachi M."/>
            <person name="Higashiyama T."/>
            <person name="Nozaki H."/>
        </authorList>
    </citation>
    <scope>NUCLEOTIDE SEQUENCE [LARGE SCALE GENOMIC DNA]</scope>
    <source>
        <strain evidence="2 3">NIES-4479</strain>
    </source>
</reference>
<dbReference type="InterPro" id="IPR019265">
    <property type="entry name" value="RTRAF"/>
</dbReference>
<dbReference type="Pfam" id="PF10036">
    <property type="entry name" value="RLL"/>
    <property type="match status" value="1"/>
</dbReference>
<gene>
    <name evidence="2" type="primary">PLEST002577</name>
    <name evidence="2" type="ORF">PLESTB_001692400</name>
</gene>
<keyword evidence="3" id="KW-1185">Reference proteome</keyword>
<protein>
    <submittedName>
        <fullName evidence="2">Uncharacterized protein</fullName>
    </submittedName>
</protein>
<feature type="compositionally biased region" description="Low complexity" evidence="1">
    <location>
        <begin position="103"/>
        <end position="125"/>
    </location>
</feature>
<feature type="compositionally biased region" description="Gly residues" evidence="1">
    <location>
        <begin position="127"/>
        <end position="137"/>
    </location>
</feature>
<evidence type="ECO:0000313" key="2">
    <source>
        <dbReference type="EMBL" id="GLC60916.1"/>
    </source>
</evidence>
<organism evidence="2 3">
    <name type="scientific">Pleodorina starrii</name>
    <dbReference type="NCBI Taxonomy" id="330485"/>
    <lineage>
        <taxon>Eukaryota</taxon>
        <taxon>Viridiplantae</taxon>
        <taxon>Chlorophyta</taxon>
        <taxon>core chlorophytes</taxon>
        <taxon>Chlorophyceae</taxon>
        <taxon>CS clade</taxon>
        <taxon>Chlamydomonadales</taxon>
        <taxon>Volvocaceae</taxon>
        <taxon>Pleodorina</taxon>
    </lineage>
</organism>
<accession>A0A9W6F9S2</accession>